<dbReference type="PROSITE" id="PS00012">
    <property type="entry name" value="PHOSPHOPANTETHEINE"/>
    <property type="match status" value="1"/>
</dbReference>
<dbReference type="Pfam" id="PF13193">
    <property type="entry name" value="AMP-binding_C"/>
    <property type="match status" value="1"/>
</dbReference>
<dbReference type="Proteomes" id="UP001501147">
    <property type="component" value="Unassembled WGS sequence"/>
</dbReference>
<dbReference type="Gene3D" id="3.40.50.980">
    <property type="match status" value="2"/>
</dbReference>
<dbReference type="InterPro" id="IPR020845">
    <property type="entry name" value="AMP-binding_CS"/>
</dbReference>
<dbReference type="InterPro" id="IPR000873">
    <property type="entry name" value="AMP-dep_synth/lig_dom"/>
</dbReference>
<organism evidence="4 5">
    <name type="scientific">Streptomyces sanyensis</name>
    <dbReference type="NCBI Taxonomy" id="568869"/>
    <lineage>
        <taxon>Bacteria</taxon>
        <taxon>Bacillati</taxon>
        <taxon>Actinomycetota</taxon>
        <taxon>Actinomycetes</taxon>
        <taxon>Kitasatosporales</taxon>
        <taxon>Streptomycetaceae</taxon>
        <taxon>Streptomyces</taxon>
    </lineage>
</organism>
<dbReference type="NCBIfam" id="TIGR01733">
    <property type="entry name" value="AA-adenyl-dom"/>
    <property type="match status" value="1"/>
</dbReference>
<keyword evidence="1" id="KW-0596">Phosphopantetheine</keyword>
<dbReference type="InterPro" id="IPR045851">
    <property type="entry name" value="AMP-bd_C_sf"/>
</dbReference>
<keyword evidence="5" id="KW-1185">Reference proteome</keyword>
<dbReference type="PANTHER" id="PTHR45527">
    <property type="entry name" value="NONRIBOSOMAL PEPTIDE SYNTHETASE"/>
    <property type="match status" value="1"/>
</dbReference>
<feature type="domain" description="Carrier" evidence="3">
    <location>
        <begin position="510"/>
        <end position="584"/>
    </location>
</feature>
<dbReference type="PANTHER" id="PTHR45527:SF1">
    <property type="entry name" value="FATTY ACID SYNTHASE"/>
    <property type="match status" value="1"/>
</dbReference>
<sequence length="590" mass="62251">MVQHQLIHEWVAGAAAEDPDAVAVTAGSTELTYGALHAEATALAAVLRARGVTVGSRVVVAVPRSTDFVVAALAVLKAGGAYVPIDPEYPVQRQQLILADSGAALIVTAGTAGPGGYPEVDMRTVLEAGGASAGAGEPEPDIRPGDLAYIVYTSGSTGTPKGVCVTHAAVTDLIGSDPRLAVARGEVVAHLAPTAFDAATFEIWSALARGATVAALGKDEISVAELGRTLRAVRPDWLFLTTGLFHLLVDHDVDMFGSVGTVLTGGDVLSPQHVRAAAGLVKRGLYAAYGPTETTVFATLHRVDPARPYERVPIGRVLDNKTLSILDEELREVAPGEVGEICLGGNGLARCYHNRAALTADRFVPDPKPPVPGGRLYRTGDLGRLLPDGEVEFIGRTDRQVKVRGFRVELGEIEAALSAHEAIGAVAVLAVGDDENSKRLVAYVSPAGRSVLSTAALRRWVGGALPDYLAPSHYVLLETLPLDPNGKVDRKALPRPWSTRADFDLPEPVPPRTETERLVTQVMADVLGLDEVGTEDDFYALGGDSLRSVRMLEHLRALGITISSRDFLRRPTVQGLTGLVDELQPVGGRA</sequence>
<dbReference type="InterPro" id="IPR025110">
    <property type="entry name" value="AMP-bd_C"/>
</dbReference>
<dbReference type="SUPFAM" id="SSF56801">
    <property type="entry name" value="Acetyl-CoA synthetase-like"/>
    <property type="match status" value="1"/>
</dbReference>
<proteinExistence type="predicted"/>
<dbReference type="EMBL" id="BAABJV010000001">
    <property type="protein sequence ID" value="GAA4760757.1"/>
    <property type="molecule type" value="Genomic_DNA"/>
</dbReference>
<dbReference type="InterPro" id="IPR010071">
    <property type="entry name" value="AA_adenyl_dom"/>
</dbReference>
<dbReference type="PROSITE" id="PS50075">
    <property type="entry name" value="CARRIER"/>
    <property type="match status" value="1"/>
</dbReference>
<protein>
    <recommendedName>
        <fullName evidence="3">Carrier domain-containing protein</fullName>
    </recommendedName>
</protein>
<dbReference type="PROSITE" id="PS00455">
    <property type="entry name" value="AMP_BINDING"/>
    <property type="match status" value="1"/>
</dbReference>
<comment type="caution">
    <text evidence="4">The sequence shown here is derived from an EMBL/GenBank/DDBJ whole genome shotgun (WGS) entry which is preliminary data.</text>
</comment>
<evidence type="ECO:0000256" key="2">
    <source>
        <dbReference type="ARBA" id="ARBA00022553"/>
    </source>
</evidence>
<name>A0ABP8ZMZ9_9ACTN</name>
<dbReference type="Gene3D" id="3.30.300.30">
    <property type="match status" value="1"/>
</dbReference>
<evidence type="ECO:0000313" key="4">
    <source>
        <dbReference type="EMBL" id="GAA4760757.1"/>
    </source>
</evidence>
<dbReference type="InterPro" id="IPR009081">
    <property type="entry name" value="PP-bd_ACP"/>
</dbReference>
<dbReference type="InterPro" id="IPR036736">
    <property type="entry name" value="ACP-like_sf"/>
</dbReference>
<reference evidence="5" key="1">
    <citation type="journal article" date="2019" name="Int. J. Syst. Evol. Microbiol.">
        <title>The Global Catalogue of Microorganisms (GCM) 10K type strain sequencing project: providing services to taxonomists for standard genome sequencing and annotation.</title>
        <authorList>
            <consortium name="The Broad Institute Genomics Platform"/>
            <consortium name="The Broad Institute Genome Sequencing Center for Infectious Disease"/>
            <person name="Wu L."/>
            <person name="Ma J."/>
        </authorList>
    </citation>
    <scope>NUCLEOTIDE SEQUENCE [LARGE SCALE GENOMIC DNA]</scope>
    <source>
        <strain evidence="5">JCM 18324</strain>
    </source>
</reference>
<accession>A0ABP8ZMZ9</accession>
<gene>
    <name evidence="4" type="ORF">GCM10023329_02420</name>
</gene>
<evidence type="ECO:0000256" key="1">
    <source>
        <dbReference type="ARBA" id="ARBA00022450"/>
    </source>
</evidence>
<dbReference type="SUPFAM" id="SSF47336">
    <property type="entry name" value="ACP-like"/>
    <property type="match status" value="1"/>
</dbReference>
<dbReference type="SMART" id="SM00823">
    <property type="entry name" value="PKS_PP"/>
    <property type="match status" value="1"/>
</dbReference>
<keyword evidence="2" id="KW-0597">Phosphoprotein</keyword>
<dbReference type="InterPro" id="IPR020806">
    <property type="entry name" value="PKS_PP-bd"/>
</dbReference>
<dbReference type="Gene3D" id="2.30.38.10">
    <property type="entry name" value="Luciferase, Domain 3"/>
    <property type="match status" value="1"/>
</dbReference>
<evidence type="ECO:0000259" key="3">
    <source>
        <dbReference type="PROSITE" id="PS50075"/>
    </source>
</evidence>
<dbReference type="InterPro" id="IPR006162">
    <property type="entry name" value="Ppantetheine_attach_site"/>
</dbReference>
<dbReference type="Pfam" id="PF00501">
    <property type="entry name" value="AMP-binding"/>
    <property type="match status" value="1"/>
</dbReference>
<dbReference type="CDD" id="cd12117">
    <property type="entry name" value="A_NRPS_Srf_like"/>
    <property type="match status" value="1"/>
</dbReference>
<dbReference type="Gene3D" id="1.10.1200.10">
    <property type="entry name" value="ACP-like"/>
    <property type="match status" value="1"/>
</dbReference>
<evidence type="ECO:0000313" key="5">
    <source>
        <dbReference type="Proteomes" id="UP001501147"/>
    </source>
</evidence>
<dbReference type="Pfam" id="PF00550">
    <property type="entry name" value="PP-binding"/>
    <property type="match status" value="1"/>
</dbReference>